<sequence length="428" mass="48419">MEKDKRPIHEASPEEDMRNQEETHAERRSKENEQEDQLDDGGGAKGRRRSSSELREIDESALDYRSSTTQTETGGIKAAREKKLGKKAPSKTGNSARTRKVRKKRITSTSRGDTAEDPTVTAAKNEKTHIIDAIKQDWQVNNISDVFPANPWLKGPMRKFADDTWDKETLLDLHNLTVYDQHEVAKQLSKRFNDRNHGGDKTVRVGTDPITKERNLRIDLRIICDSLRKNKRPAEEDGEEDRPIKNSRTASKATQHAISEHNTPIDPPPQPSTEVSPTPRPSDTPSISSDLDPHALPYQQNNNPKQWFRCSSTQTDTNTKTPETAHAAPASAIPLTSRLLSTTPPAPSAPLKPTNTTQQSQQARLDYAANEWRQARQKLADAESTVDKILRQEIDEELGPMMKRVRELDEEVRRCGDSVARLRRRREE</sequence>
<name>E3RUY7_PYRTT</name>
<dbReference type="KEGG" id="pte:PTT_12930"/>
<organism evidence="3">
    <name type="scientific">Pyrenophora teres f. teres (strain 0-1)</name>
    <name type="common">Barley net blotch fungus</name>
    <name type="synonym">Drechslera teres f. teres</name>
    <dbReference type="NCBI Taxonomy" id="861557"/>
    <lineage>
        <taxon>Eukaryota</taxon>
        <taxon>Fungi</taxon>
        <taxon>Dikarya</taxon>
        <taxon>Ascomycota</taxon>
        <taxon>Pezizomycotina</taxon>
        <taxon>Dothideomycetes</taxon>
        <taxon>Pleosporomycetidae</taxon>
        <taxon>Pleosporales</taxon>
        <taxon>Pleosporineae</taxon>
        <taxon>Pleosporaceae</taxon>
        <taxon>Pyrenophora</taxon>
    </lineage>
</organism>
<feature type="compositionally biased region" description="Basic and acidic residues" evidence="1">
    <location>
        <begin position="1"/>
        <end position="32"/>
    </location>
</feature>
<dbReference type="AlphaFoldDB" id="E3RUY7"/>
<feature type="compositionally biased region" description="Basic residues" evidence="1">
    <location>
        <begin position="97"/>
        <end position="106"/>
    </location>
</feature>
<protein>
    <submittedName>
        <fullName evidence="2">Uncharacterized protein</fullName>
    </submittedName>
</protein>
<feature type="compositionally biased region" description="Polar residues" evidence="1">
    <location>
        <begin position="298"/>
        <end position="322"/>
    </location>
</feature>
<keyword evidence="3" id="KW-1185">Reference proteome</keyword>
<dbReference type="HOGENOM" id="CLU_641146_0_0_1"/>
<reference evidence="2 3" key="1">
    <citation type="journal article" date="2010" name="Genome Biol.">
        <title>A first genome assembly of the barley fungal pathogen Pyrenophora teres f. teres.</title>
        <authorList>
            <person name="Ellwood S.R."/>
            <person name="Liu Z."/>
            <person name="Syme R.A."/>
            <person name="Lai Z."/>
            <person name="Hane J.K."/>
            <person name="Keiper F."/>
            <person name="Moffat C.S."/>
            <person name="Oliver R.P."/>
            <person name="Friesen T.L."/>
        </authorList>
    </citation>
    <scope>NUCLEOTIDE SEQUENCE [LARGE SCALE GENOMIC DNA]</scope>
    <source>
        <strain evidence="2 3">0-1</strain>
    </source>
</reference>
<gene>
    <name evidence="2" type="ORF">PTT_12930</name>
</gene>
<evidence type="ECO:0000313" key="3">
    <source>
        <dbReference type="Proteomes" id="UP000001067"/>
    </source>
</evidence>
<evidence type="ECO:0000256" key="1">
    <source>
        <dbReference type="SAM" id="MobiDB-lite"/>
    </source>
</evidence>
<feature type="compositionally biased region" description="Polar residues" evidence="1">
    <location>
        <begin position="272"/>
        <end position="289"/>
    </location>
</feature>
<accession>E3RUY7</accession>
<dbReference type="Proteomes" id="UP000001067">
    <property type="component" value="Unassembled WGS sequence"/>
</dbReference>
<feature type="region of interest" description="Disordered" evidence="1">
    <location>
        <begin position="1"/>
        <end position="119"/>
    </location>
</feature>
<proteinExistence type="predicted"/>
<feature type="region of interest" description="Disordered" evidence="1">
    <location>
        <begin position="231"/>
        <end position="359"/>
    </location>
</feature>
<evidence type="ECO:0000313" key="2">
    <source>
        <dbReference type="EMBL" id="EFQ90486.1"/>
    </source>
</evidence>
<feature type="compositionally biased region" description="Polar residues" evidence="1">
    <location>
        <begin position="246"/>
        <end position="262"/>
    </location>
</feature>
<dbReference type="EMBL" id="GL535184">
    <property type="protein sequence ID" value="EFQ90486.1"/>
    <property type="molecule type" value="Genomic_DNA"/>
</dbReference>